<name>A0A1Q6A483_9SPHI</name>
<organism evidence="1 2">
    <name type="scientific">Mucilaginibacter polytrichastri</name>
    <dbReference type="NCBI Taxonomy" id="1302689"/>
    <lineage>
        <taxon>Bacteria</taxon>
        <taxon>Pseudomonadati</taxon>
        <taxon>Bacteroidota</taxon>
        <taxon>Sphingobacteriia</taxon>
        <taxon>Sphingobacteriales</taxon>
        <taxon>Sphingobacteriaceae</taxon>
        <taxon>Mucilaginibacter</taxon>
    </lineage>
</organism>
<evidence type="ECO:0000313" key="1">
    <source>
        <dbReference type="EMBL" id="OKS88810.1"/>
    </source>
</evidence>
<dbReference type="Proteomes" id="UP000186720">
    <property type="component" value="Unassembled WGS sequence"/>
</dbReference>
<reference evidence="1 2" key="1">
    <citation type="submission" date="2016-11" db="EMBL/GenBank/DDBJ databases">
        <title>Whole Genome Sequencing of Mucilaginibacter polytrichastri RG4-7(T) isolated from the moss sample.</title>
        <authorList>
            <person name="Li Y."/>
        </authorList>
    </citation>
    <scope>NUCLEOTIDE SEQUENCE [LARGE SCALE GENOMIC DNA]</scope>
    <source>
        <strain evidence="1 2">RG4-7</strain>
    </source>
</reference>
<proteinExistence type="predicted"/>
<dbReference type="EMBL" id="MPPL01000001">
    <property type="protein sequence ID" value="OKS88810.1"/>
    <property type="molecule type" value="Genomic_DNA"/>
</dbReference>
<protein>
    <submittedName>
        <fullName evidence="1">Uncharacterized protein</fullName>
    </submittedName>
</protein>
<sequence length="52" mass="6058">MHKAEQTVVTNFYAFKLPERTAVHFFENYAFIDNQHIMGKEVLNGGQLEQSK</sequence>
<gene>
    <name evidence="1" type="ORF">RG47T_4288</name>
</gene>
<evidence type="ECO:0000313" key="2">
    <source>
        <dbReference type="Proteomes" id="UP000186720"/>
    </source>
</evidence>
<keyword evidence="2" id="KW-1185">Reference proteome</keyword>
<dbReference type="AlphaFoldDB" id="A0A1Q6A483"/>
<accession>A0A1Q6A483</accession>
<comment type="caution">
    <text evidence="1">The sequence shown here is derived from an EMBL/GenBank/DDBJ whole genome shotgun (WGS) entry which is preliminary data.</text>
</comment>